<dbReference type="InterPro" id="IPR013325">
    <property type="entry name" value="RNA_pol_sigma_r2"/>
</dbReference>
<dbReference type="InterPro" id="IPR014284">
    <property type="entry name" value="RNA_pol_sigma-70_dom"/>
</dbReference>
<dbReference type="GO" id="GO:0000428">
    <property type="term" value="C:DNA-directed RNA polymerase complex"/>
    <property type="evidence" value="ECO:0007669"/>
    <property type="project" value="UniProtKB-KW"/>
</dbReference>
<dbReference type="Gene3D" id="1.10.1740.10">
    <property type="match status" value="1"/>
</dbReference>
<comment type="similarity">
    <text evidence="1">Belongs to the sigma-70 factor family. ECF subfamily.</text>
</comment>
<reference evidence="8" key="1">
    <citation type="journal article" date="2014" name="Int. J. Syst. Evol. Microbiol.">
        <title>Complete genome sequence of Corynebacterium casei LMG S-19264T (=DSM 44701T), isolated from a smear-ripened cheese.</title>
        <authorList>
            <consortium name="US DOE Joint Genome Institute (JGI-PGF)"/>
            <person name="Walter F."/>
            <person name="Albersmeier A."/>
            <person name="Kalinowski J."/>
            <person name="Ruckert C."/>
        </authorList>
    </citation>
    <scope>NUCLEOTIDE SEQUENCE</scope>
    <source>
        <strain evidence="8">CCM 7684</strain>
    </source>
</reference>
<dbReference type="GO" id="GO:0006352">
    <property type="term" value="P:DNA-templated transcription initiation"/>
    <property type="evidence" value="ECO:0007669"/>
    <property type="project" value="InterPro"/>
</dbReference>
<keyword evidence="8" id="KW-0240">DNA-directed RNA polymerase</keyword>
<dbReference type="Pfam" id="PF08281">
    <property type="entry name" value="Sigma70_r4_2"/>
    <property type="match status" value="1"/>
</dbReference>
<gene>
    <name evidence="8" type="primary">rpoE</name>
    <name evidence="8" type="ORF">GCM10007276_00940</name>
</gene>
<comment type="caution">
    <text evidence="8">The sequence shown here is derived from an EMBL/GenBank/DDBJ whole genome shotgun (WGS) entry which is preliminary data.</text>
</comment>
<evidence type="ECO:0000256" key="3">
    <source>
        <dbReference type="ARBA" id="ARBA00023082"/>
    </source>
</evidence>
<organism evidence="8 9">
    <name type="scientific">Agaricicola taiwanensis</name>
    <dbReference type="NCBI Taxonomy" id="591372"/>
    <lineage>
        <taxon>Bacteria</taxon>
        <taxon>Pseudomonadati</taxon>
        <taxon>Pseudomonadota</taxon>
        <taxon>Alphaproteobacteria</taxon>
        <taxon>Rhodobacterales</taxon>
        <taxon>Paracoccaceae</taxon>
        <taxon>Agaricicola</taxon>
    </lineage>
</organism>
<dbReference type="Pfam" id="PF04542">
    <property type="entry name" value="Sigma70_r2"/>
    <property type="match status" value="1"/>
</dbReference>
<dbReference type="InterPro" id="IPR007627">
    <property type="entry name" value="RNA_pol_sigma70_r2"/>
</dbReference>
<protein>
    <submittedName>
        <fullName evidence="8">DNA-directed RNA polymerase sigma-70 factor</fullName>
    </submittedName>
</protein>
<evidence type="ECO:0000256" key="1">
    <source>
        <dbReference type="ARBA" id="ARBA00010641"/>
    </source>
</evidence>
<proteinExistence type="inferred from homology"/>
<feature type="domain" description="RNA polymerase sigma-70 region 2" evidence="6">
    <location>
        <begin position="34"/>
        <end position="97"/>
    </location>
</feature>
<accession>A0A8J2VIU0</accession>
<dbReference type="PANTHER" id="PTHR43133:SF8">
    <property type="entry name" value="RNA POLYMERASE SIGMA FACTOR HI_1459-RELATED"/>
    <property type="match status" value="1"/>
</dbReference>
<dbReference type="CDD" id="cd06171">
    <property type="entry name" value="Sigma70_r4"/>
    <property type="match status" value="1"/>
</dbReference>
<dbReference type="InterPro" id="IPR039425">
    <property type="entry name" value="RNA_pol_sigma-70-like"/>
</dbReference>
<feature type="domain" description="RNA polymerase sigma factor 70 region 4 type 2" evidence="7">
    <location>
        <begin position="128"/>
        <end position="179"/>
    </location>
</feature>
<dbReference type="PANTHER" id="PTHR43133">
    <property type="entry name" value="RNA POLYMERASE ECF-TYPE SIGMA FACTO"/>
    <property type="match status" value="1"/>
</dbReference>
<evidence type="ECO:0000313" key="8">
    <source>
        <dbReference type="EMBL" id="GGE27578.1"/>
    </source>
</evidence>
<dbReference type="Proteomes" id="UP000602745">
    <property type="component" value="Unassembled WGS sequence"/>
</dbReference>
<keyword evidence="2" id="KW-0805">Transcription regulation</keyword>
<keyword evidence="3" id="KW-0731">Sigma factor</keyword>
<dbReference type="AlphaFoldDB" id="A0A8J2VIU0"/>
<dbReference type="InterPro" id="IPR013249">
    <property type="entry name" value="RNA_pol_sigma70_r4_t2"/>
</dbReference>
<name>A0A8J2VIU0_9RHOB</name>
<sequence>MVSAPDHNRIAADAALMARIAAGDQAAFGRVMRDETPRLVRLALSLLGSAAEAEEVAQDAFLRLWNAAPDWEPRAQIGTWLHQVSYRLSIDIIRRRRPTVDVEDMEQVLSDDAASPERIALDNERDRLLAHAMDRLPPRQRTAIVLAHLQGLSQAEASAVLDVTEDAYESLLARARRRLKELTMDAMGEKSPAKDG</sequence>
<evidence type="ECO:0000256" key="2">
    <source>
        <dbReference type="ARBA" id="ARBA00023015"/>
    </source>
</evidence>
<keyword evidence="5" id="KW-0804">Transcription</keyword>
<dbReference type="EMBL" id="BMCP01000001">
    <property type="protein sequence ID" value="GGE27578.1"/>
    <property type="molecule type" value="Genomic_DNA"/>
</dbReference>
<dbReference type="Gene3D" id="1.10.10.10">
    <property type="entry name" value="Winged helix-like DNA-binding domain superfamily/Winged helix DNA-binding domain"/>
    <property type="match status" value="1"/>
</dbReference>
<dbReference type="NCBIfam" id="TIGR02937">
    <property type="entry name" value="sigma70-ECF"/>
    <property type="match status" value="1"/>
</dbReference>
<evidence type="ECO:0000256" key="4">
    <source>
        <dbReference type="ARBA" id="ARBA00023125"/>
    </source>
</evidence>
<keyword evidence="9" id="KW-1185">Reference proteome</keyword>
<dbReference type="InterPro" id="IPR013324">
    <property type="entry name" value="RNA_pol_sigma_r3/r4-like"/>
</dbReference>
<dbReference type="GO" id="GO:0016987">
    <property type="term" value="F:sigma factor activity"/>
    <property type="evidence" value="ECO:0007669"/>
    <property type="project" value="UniProtKB-KW"/>
</dbReference>
<evidence type="ECO:0000313" key="9">
    <source>
        <dbReference type="Proteomes" id="UP000602745"/>
    </source>
</evidence>
<dbReference type="SUPFAM" id="SSF88659">
    <property type="entry name" value="Sigma3 and sigma4 domains of RNA polymerase sigma factors"/>
    <property type="match status" value="1"/>
</dbReference>
<dbReference type="InterPro" id="IPR036388">
    <property type="entry name" value="WH-like_DNA-bd_sf"/>
</dbReference>
<evidence type="ECO:0000259" key="6">
    <source>
        <dbReference type="Pfam" id="PF04542"/>
    </source>
</evidence>
<keyword evidence="4" id="KW-0238">DNA-binding</keyword>
<dbReference type="RefSeq" id="WP_188407718.1">
    <property type="nucleotide sequence ID" value="NZ_BMCP01000001.1"/>
</dbReference>
<reference evidence="8" key="2">
    <citation type="submission" date="2020-09" db="EMBL/GenBank/DDBJ databases">
        <authorList>
            <person name="Sun Q."/>
            <person name="Sedlacek I."/>
        </authorList>
    </citation>
    <scope>NUCLEOTIDE SEQUENCE</scope>
    <source>
        <strain evidence="8">CCM 7684</strain>
    </source>
</reference>
<evidence type="ECO:0000256" key="5">
    <source>
        <dbReference type="ARBA" id="ARBA00023163"/>
    </source>
</evidence>
<evidence type="ECO:0000259" key="7">
    <source>
        <dbReference type="Pfam" id="PF08281"/>
    </source>
</evidence>
<dbReference type="GO" id="GO:0003677">
    <property type="term" value="F:DNA binding"/>
    <property type="evidence" value="ECO:0007669"/>
    <property type="project" value="UniProtKB-KW"/>
</dbReference>
<dbReference type="SUPFAM" id="SSF88946">
    <property type="entry name" value="Sigma2 domain of RNA polymerase sigma factors"/>
    <property type="match status" value="1"/>
</dbReference>